<evidence type="ECO:0000313" key="4">
    <source>
        <dbReference type="EMBL" id="OGM97651.1"/>
    </source>
</evidence>
<organism evidence="4 5">
    <name type="scientific">Candidatus Yanofskybacteria bacterium RIFCSPHIGHO2_01_FULL_41_21</name>
    <dbReference type="NCBI Taxonomy" id="1802660"/>
    <lineage>
        <taxon>Bacteria</taxon>
        <taxon>Candidatus Yanofskyibacteriota</taxon>
    </lineage>
</organism>
<dbReference type="PROSITE" id="PS01129">
    <property type="entry name" value="PSI_RLU"/>
    <property type="match status" value="1"/>
</dbReference>
<proteinExistence type="inferred from homology"/>
<comment type="similarity">
    <text evidence="1">Belongs to the pseudouridine synthase RluA family.</text>
</comment>
<accession>A0A1F8E9S0</accession>
<dbReference type="Gene3D" id="3.30.2350.10">
    <property type="entry name" value="Pseudouridine synthase"/>
    <property type="match status" value="1"/>
</dbReference>
<dbReference type="AlphaFoldDB" id="A0A1F8E9S0"/>
<evidence type="ECO:0000259" key="3">
    <source>
        <dbReference type="Pfam" id="PF00849"/>
    </source>
</evidence>
<dbReference type="GO" id="GO:0003723">
    <property type="term" value="F:RNA binding"/>
    <property type="evidence" value="ECO:0007669"/>
    <property type="project" value="InterPro"/>
</dbReference>
<evidence type="ECO:0000313" key="5">
    <source>
        <dbReference type="Proteomes" id="UP000178520"/>
    </source>
</evidence>
<dbReference type="InterPro" id="IPR006145">
    <property type="entry name" value="PsdUridine_synth_RsuA/RluA"/>
</dbReference>
<dbReference type="EMBL" id="MGJA01000010">
    <property type="protein sequence ID" value="OGM97651.1"/>
    <property type="molecule type" value="Genomic_DNA"/>
</dbReference>
<dbReference type="STRING" id="1802660.A2735_03540"/>
<evidence type="ECO:0000256" key="2">
    <source>
        <dbReference type="ARBA" id="ARBA00023235"/>
    </source>
</evidence>
<dbReference type="Pfam" id="PF00849">
    <property type="entry name" value="PseudoU_synth_2"/>
    <property type="match status" value="1"/>
</dbReference>
<evidence type="ECO:0000256" key="1">
    <source>
        <dbReference type="ARBA" id="ARBA00010876"/>
    </source>
</evidence>
<reference evidence="4 5" key="1">
    <citation type="journal article" date="2016" name="Nat. Commun.">
        <title>Thousands of microbial genomes shed light on interconnected biogeochemical processes in an aquifer system.</title>
        <authorList>
            <person name="Anantharaman K."/>
            <person name="Brown C.T."/>
            <person name="Hug L.A."/>
            <person name="Sharon I."/>
            <person name="Castelle C.J."/>
            <person name="Probst A.J."/>
            <person name="Thomas B.C."/>
            <person name="Singh A."/>
            <person name="Wilkins M.J."/>
            <person name="Karaoz U."/>
            <person name="Brodie E.L."/>
            <person name="Williams K.H."/>
            <person name="Hubbard S.S."/>
            <person name="Banfield J.F."/>
        </authorList>
    </citation>
    <scope>NUCLEOTIDE SEQUENCE [LARGE SCALE GENOMIC DNA]</scope>
</reference>
<keyword evidence="2" id="KW-0413">Isomerase</keyword>
<sequence>MIKVLYEDNHLIAVYKPAGVLVQKGDGPELDDDTLYWQVKMFLKERDKKPGNVFLGVLHRLDRNVSGIILFAKTSKGAARLSEQIRERTIKKIYHAVVIGKPEPASRILEHHLTKDESSRQSVVDPEGDVAILYYETVKSGSKNSLLRIQLETGRFHQIRVQLSEIGHPIVGDMKYGAPETLPDNVLALCATELLFKTATTDEDIKVSIEIPKEFSEILD</sequence>
<dbReference type="SUPFAM" id="SSF55120">
    <property type="entry name" value="Pseudouridine synthase"/>
    <property type="match status" value="1"/>
</dbReference>
<dbReference type="PANTHER" id="PTHR21600">
    <property type="entry name" value="MITOCHONDRIAL RNA PSEUDOURIDINE SYNTHASE"/>
    <property type="match status" value="1"/>
</dbReference>
<comment type="caution">
    <text evidence="4">The sequence shown here is derived from an EMBL/GenBank/DDBJ whole genome shotgun (WGS) entry which is preliminary data.</text>
</comment>
<dbReference type="CDD" id="cd02869">
    <property type="entry name" value="PseudoU_synth_RluA_like"/>
    <property type="match status" value="1"/>
</dbReference>
<protein>
    <recommendedName>
        <fullName evidence="3">Pseudouridine synthase RsuA/RluA-like domain-containing protein</fullName>
    </recommendedName>
</protein>
<dbReference type="GO" id="GO:0001522">
    <property type="term" value="P:pseudouridine synthesis"/>
    <property type="evidence" value="ECO:0007669"/>
    <property type="project" value="InterPro"/>
</dbReference>
<gene>
    <name evidence="4" type="ORF">A2735_03540</name>
</gene>
<feature type="domain" description="Pseudouridine synthase RsuA/RluA-like" evidence="3">
    <location>
        <begin position="10"/>
        <end position="164"/>
    </location>
</feature>
<dbReference type="Proteomes" id="UP000178520">
    <property type="component" value="Unassembled WGS sequence"/>
</dbReference>
<dbReference type="GO" id="GO:0009982">
    <property type="term" value="F:pseudouridine synthase activity"/>
    <property type="evidence" value="ECO:0007669"/>
    <property type="project" value="InterPro"/>
</dbReference>
<dbReference type="InterPro" id="IPR020103">
    <property type="entry name" value="PsdUridine_synth_cat_dom_sf"/>
</dbReference>
<name>A0A1F8E9S0_9BACT</name>
<dbReference type="GO" id="GO:0140098">
    <property type="term" value="F:catalytic activity, acting on RNA"/>
    <property type="evidence" value="ECO:0007669"/>
    <property type="project" value="UniProtKB-ARBA"/>
</dbReference>
<dbReference type="PANTHER" id="PTHR21600:SF83">
    <property type="entry name" value="PSEUDOURIDYLATE SYNTHASE RPUSD4, MITOCHONDRIAL"/>
    <property type="match status" value="1"/>
</dbReference>
<dbReference type="GO" id="GO:0006396">
    <property type="term" value="P:RNA processing"/>
    <property type="evidence" value="ECO:0007669"/>
    <property type="project" value="UniProtKB-ARBA"/>
</dbReference>
<dbReference type="InterPro" id="IPR006224">
    <property type="entry name" value="PsdUridine_synth_RluA-like_CS"/>
</dbReference>
<dbReference type="InterPro" id="IPR050188">
    <property type="entry name" value="RluA_PseudoU_synthase"/>
</dbReference>